<feature type="compositionally biased region" description="Polar residues" evidence="1">
    <location>
        <begin position="69"/>
        <end position="85"/>
    </location>
</feature>
<reference evidence="2 3" key="1">
    <citation type="submission" date="2019-04" db="EMBL/GenBank/DDBJ databases">
        <title>Chromosome genome assembly for Takifugu flavidus.</title>
        <authorList>
            <person name="Xiao S."/>
        </authorList>
    </citation>
    <scope>NUCLEOTIDE SEQUENCE [LARGE SCALE GENOMIC DNA]</scope>
    <source>
        <strain evidence="2">HTHZ2018</strain>
        <tissue evidence="2">Muscle</tissue>
    </source>
</reference>
<dbReference type="EMBL" id="RHFK02000006">
    <property type="protein sequence ID" value="TWW74396.1"/>
    <property type="molecule type" value="Genomic_DNA"/>
</dbReference>
<feature type="region of interest" description="Disordered" evidence="1">
    <location>
        <begin position="57"/>
        <end position="92"/>
    </location>
</feature>
<dbReference type="Proteomes" id="UP000324091">
    <property type="component" value="Chromosome 14"/>
</dbReference>
<gene>
    <name evidence="2" type="ORF">D4764_14G0003990</name>
</gene>
<evidence type="ECO:0000256" key="1">
    <source>
        <dbReference type="SAM" id="MobiDB-lite"/>
    </source>
</evidence>
<evidence type="ECO:0000313" key="3">
    <source>
        <dbReference type="Proteomes" id="UP000324091"/>
    </source>
</evidence>
<dbReference type="AlphaFoldDB" id="A0A5C6P5K5"/>
<comment type="caution">
    <text evidence="2">The sequence shown here is derived from an EMBL/GenBank/DDBJ whole genome shotgun (WGS) entry which is preliminary data.</text>
</comment>
<accession>A0A5C6P5K5</accession>
<organism evidence="2 3">
    <name type="scientific">Takifugu flavidus</name>
    <name type="common">sansaifugu</name>
    <dbReference type="NCBI Taxonomy" id="433684"/>
    <lineage>
        <taxon>Eukaryota</taxon>
        <taxon>Metazoa</taxon>
        <taxon>Chordata</taxon>
        <taxon>Craniata</taxon>
        <taxon>Vertebrata</taxon>
        <taxon>Euteleostomi</taxon>
        <taxon>Actinopterygii</taxon>
        <taxon>Neopterygii</taxon>
        <taxon>Teleostei</taxon>
        <taxon>Neoteleostei</taxon>
        <taxon>Acanthomorphata</taxon>
        <taxon>Eupercaria</taxon>
        <taxon>Tetraodontiformes</taxon>
        <taxon>Tetradontoidea</taxon>
        <taxon>Tetraodontidae</taxon>
        <taxon>Takifugu</taxon>
    </lineage>
</organism>
<keyword evidence="3" id="KW-1185">Reference proteome</keyword>
<name>A0A5C6P5K5_9TELE</name>
<protein>
    <submittedName>
        <fullName evidence="2">Uncharacterized protein</fullName>
    </submittedName>
</protein>
<evidence type="ECO:0000313" key="2">
    <source>
        <dbReference type="EMBL" id="TWW74396.1"/>
    </source>
</evidence>
<proteinExistence type="predicted"/>
<sequence>MHSTARSPLSGIPVRALPAATVSPMQRTSIKPSAKTLEKRIHRAEFSHQYNKLSGCSDDLKPTSLMRKSPSSLESVIKSTPSFSSHVAPPKG</sequence>